<reference evidence="3 4" key="1">
    <citation type="submission" date="2024-09" db="EMBL/GenBank/DDBJ databases">
        <title>Chromosome-scale assembly of Riccia sorocarpa.</title>
        <authorList>
            <person name="Paukszto L."/>
        </authorList>
    </citation>
    <scope>NUCLEOTIDE SEQUENCE [LARGE SCALE GENOMIC DNA]</scope>
    <source>
        <strain evidence="3">LP-2024</strain>
        <tissue evidence="3">Aerial parts of the thallus</tissue>
    </source>
</reference>
<accession>A0ABD3GCX3</accession>
<dbReference type="Proteomes" id="UP001633002">
    <property type="component" value="Unassembled WGS sequence"/>
</dbReference>
<evidence type="ECO:0000313" key="3">
    <source>
        <dbReference type="EMBL" id="KAL3675716.1"/>
    </source>
</evidence>
<feature type="compositionally biased region" description="Basic and acidic residues" evidence="1">
    <location>
        <begin position="514"/>
        <end position="525"/>
    </location>
</feature>
<evidence type="ECO:0000259" key="2">
    <source>
        <dbReference type="PROSITE" id="PS50994"/>
    </source>
</evidence>
<dbReference type="SUPFAM" id="SSF53098">
    <property type="entry name" value="Ribonuclease H-like"/>
    <property type="match status" value="1"/>
</dbReference>
<dbReference type="PANTHER" id="PTHR37984:SF5">
    <property type="entry name" value="PROTEIN NYNRIN-LIKE"/>
    <property type="match status" value="1"/>
</dbReference>
<dbReference type="AlphaFoldDB" id="A0ABD3GCX3"/>
<feature type="compositionally biased region" description="Polar residues" evidence="1">
    <location>
        <begin position="483"/>
        <end position="512"/>
    </location>
</feature>
<dbReference type="Gene3D" id="3.30.420.10">
    <property type="entry name" value="Ribonuclease H-like superfamily/Ribonuclease H"/>
    <property type="match status" value="1"/>
</dbReference>
<dbReference type="FunFam" id="3.30.420.10:FF:000032">
    <property type="entry name" value="Retrovirus-related Pol polyprotein from transposon 297-like Protein"/>
    <property type="match status" value="1"/>
</dbReference>
<dbReference type="PROSITE" id="PS50994">
    <property type="entry name" value="INTEGRASE"/>
    <property type="match status" value="1"/>
</dbReference>
<feature type="domain" description="Integrase catalytic" evidence="2">
    <location>
        <begin position="1"/>
        <end position="174"/>
    </location>
</feature>
<dbReference type="InterPro" id="IPR050951">
    <property type="entry name" value="Retrovirus_Pol_polyprotein"/>
</dbReference>
<gene>
    <name evidence="3" type="ORF">R1sor_025664</name>
</gene>
<comment type="caution">
    <text evidence="3">The sequence shown here is derived from an EMBL/GenBank/DDBJ whole genome shotgun (WGS) entry which is preliminary data.</text>
</comment>
<feature type="region of interest" description="Disordered" evidence="1">
    <location>
        <begin position="475"/>
        <end position="528"/>
    </location>
</feature>
<dbReference type="InterPro" id="IPR036397">
    <property type="entry name" value="RNaseH_sf"/>
</dbReference>
<proteinExistence type="predicted"/>
<organism evidence="3 4">
    <name type="scientific">Riccia sorocarpa</name>
    <dbReference type="NCBI Taxonomy" id="122646"/>
    <lineage>
        <taxon>Eukaryota</taxon>
        <taxon>Viridiplantae</taxon>
        <taxon>Streptophyta</taxon>
        <taxon>Embryophyta</taxon>
        <taxon>Marchantiophyta</taxon>
        <taxon>Marchantiopsida</taxon>
        <taxon>Marchantiidae</taxon>
        <taxon>Marchantiales</taxon>
        <taxon>Ricciaceae</taxon>
        <taxon>Riccia</taxon>
    </lineage>
</organism>
<name>A0ABD3GCX3_9MARC</name>
<protein>
    <recommendedName>
        <fullName evidence="2">Integrase catalytic domain-containing protein</fullName>
    </recommendedName>
</protein>
<dbReference type="PANTHER" id="PTHR37984">
    <property type="entry name" value="PROTEIN CBG26694"/>
    <property type="match status" value="1"/>
</dbReference>
<dbReference type="InterPro" id="IPR001584">
    <property type="entry name" value="Integrase_cat-core"/>
</dbReference>
<dbReference type="Pfam" id="PF00665">
    <property type="entry name" value="rve"/>
    <property type="match status" value="1"/>
</dbReference>
<evidence type="ECO:0000256" key="1">
    <source>
        <dbReference type="SAM" id="MobiDB-lite"/>
    </source>
</evidence>
<keyword evidence="4" id="KW-1185">Reference proteome</keyword>
<dbReference type="EMBL" id="JBJQOH010000008">
    <property type="protein sequence ID" value="KAL3675716.1"/>
    <property type="molecule type" value="Genomic_DNA"/>
</dbReference>
<dbReference type="InterPro" id="IPR012337">
    <property type="entry name" value="RNaseH-like_sf"/>
</dbReference>
<sequence length="956" mass="109189">MPLAPFERWGIDFVGPIAPATRGTQRRYILLTTDYFTRMVEAEATKEDDAATVAQFLFERIICRYGCPLELVSDRGTHFINKTIAEMLEQYEIRHRKTTPYNPKANGMTERSNGILCKILKKVTQTFIYEWDRKLPSVLLAYRTAQKTTTGCTYFFMCYRMDPVLPIELNVPTFRVQIEERLNSEDSRESRQLALAKLEEEPLRVKEEARLLQAKRKLKYDRKLRKGYLDVRKGDLALLFDSRRQHFPGKLHLNWGGPYSVIKVFDNHTVQLADMTGDLLPTRTNGWRVRSDLKCLYILVKISSMIVNISCDNLIAAITSYHQSAGWCLLILVGHCKGGLMIKKLCNKIKEKVAENTTDADQLQEFLRSVRGFAYYGTSHAGYDSEDSSSDISSRAVGRLNTAFEQFITSYGCKELALGETRPTQLVSKSAEEQGEAETFSNALVSLQSAGKKNLLKSKNGGDFQYNTNGELTKLHIDEDGRTGSQNFSDGGLTSCQDENESAKSNVASTSNKKSKEDSVQHADIDETEANVEEMLDKILKKRAEINSVSGELIFTDKELDAIGANNLAYFLSTKTAVIPQVADLLPVRITKTANVGQKEGASETKLRLETQEELRRAVADPEVFFYAVSGQHSAYAQNYLQRLSNVSESIKENNKMRWSRILDDPLVLLADSGDEKFREVMRQLEKNRKKMKANWFKPFQRMETKSVEEILEMLLEGQLILRKAPKVVDTRDDLQAYCTWMKIEDRLFDEIIRFFDKTFNKGVTRKELKKTYRVDRKFLKEITSFLSEAEVAALKRNIKWKGVPTVLENKLTALYKEGNEGYLNERMEPYSIVETCGDLGSSKVPLDVSSPELVIADLTASPDWDQSSFERLFTVLFSLFYQCRDIKFVLVAYLLDAVILDFLTSFTKFKRLEPAISFKFHVGFYEPDRKNEESKFPVKGQGFLKVRNRNFLNVL</sequence>
<evidence type="ECO:0000313" key="4">
    <source>
        <dbReference type="Proteomes" id="UP001633002"/>
    </source>
</evidence>